<dbReference type="RefSeq" id="WP_184017541.1">
    <property type="nucleotide sequence ID" value="NZ_JACHFD010000006.1"/>
</dbReference>
<keyword evidence="4" id="KW-1185">Reference proteome</keyword>
<feature type="transmembrane region" description="Helical" evidence="1">
    <location>
        <begin position="26"/>
        <end position="43"/>
    </location>
</feature>
<dbReference type="AlphaFoldDB" id="A0A840VF19"/>
<feature type="transmembrane region" description="Helical" evidence="1">
    <location>
        <begin position="247"/>
        <end position="265"/>
    </location>
</feature>
<gene>
    <name evidence="3" type="ORF">HNR46_001647</name>
</gene>
<keyword evidence="1" id="KW-0472">Membrane</keyword>
<accession>A0A840VF19</accession>
<feature type="domain" description="Peptidase M56" evidence="2">
    <location>
        <begin position="102"/>
        <end position="233"/>
    </location>
</feature>
<reference evidence="3 4" key="1">
    <citation type="submission" date="2020-08" db="EMBL/GenBank/DDBJ databases">
        <title>Genomic Encyclopedia of Type Strains, Phase IV (KMG-IV): sequencing the most valuable type-strain genomes for metagenomic binning, comparative biology and taxonomic classification.</title>
        <authorList>
            <person name="Goeker M."/>
        </authorList>
    </citation>
    <scope>NUCLEOTIDE SEQUENCE [LARGE SCALE GENOMIC DNA]</scope>
    <source>
        <strain evidence="3 4">YC6886</strain>
    </source>
</reference>
<dbReference type="Proteomes" id="UP000557717">
    <property type="component" value="Unassembled WGS sequence"/>
</dbReference>
<keyword evidence="1" id="KW-1133">Transmembrane helix</keyword>
<evidence type="ECO:0000313" key="4">
    <source>
        <dbReference type="Proteomes" id="UP000557717"/>
    </source>
</evidence>
<sequence>MIASTLAFSLIASVLVAILGRREPRLSGVALGLLLAMPWLTLLPKWDILPPTPGARPSVSLTPILLVGTFLLLLRLAFSMHALARLKKSSLLLKSLVLANGLQVELRTCSTLSGPVAAGVFRPVILVPTAWNAWTPTQQQIVLAHELAHLQRRDPLWRLIAEMTCAVHWFNPLVWWLARCQRHAAEFACDASVVHSGIPARTYASVLCDLAAARPTPAPAVALAESSLLHGRVQRLLHPPHGVPPRATALLLAAIGLLAVGIAIIRPAEPLASQIAPEATLRLAADPFPGN</sequence>
<dbReference type="CDD" id="cd07341">
    <property type="entry name" value="M56_BlaR1_MecR1_like"/>
    <property type="match status" value="1"/>
</dbReference>
<dbReference type="PANTHER" id="PTHR34978">
    <property type="entry name" value="POSSIBLE SENSOR-TRANSDUCER PROTEIN BLAR"/>
    <property type="match status" value="1"/>
</dbReference>
<dbReference type="EMBL" id="JACHFD010000006">
    <property type="protein sequence ID" value="MBB5351411.1"/>
    <property type="molecule type" value="Genomic_DNA"/>
</dbReference>
<comment type="caution">
    <text evidence="3">The sequence shown here is derived from an EMBL/GenBank/DDBJ whole genome shotgun (WGS) entry which is preliminary data.</text>
</comment>
<dbReference type="InterPro" id="IPR008756">
    <property type="entry name" value="Peptidase_M56"/>
</dbReference>
<name>A0A840VF19_9BACT</name>
<organism evidence="3 4">
    <name type="scientific">Haloferula luteola</name>
    <dbReference type="NCBI Taxonomy" id="595692"/>
    <lineage>
        <taxon>Bacteria</taxon>
        <taxon>Pseudomonadati</taxon>
        <taxon>Verrucomicrobiota</taxon>
        <taxon>Verrucomicrobiia</taxon>
        <taxon>Verrucomicrobiales</taxon>
        <taxon>Verrucomicrobiaceae</taxon>
        <taxon>Haloferula</taxon>
    </lineage>
</organism>
<dbReference type="InterPro" id="IPR052173">
    <property type="entry name" value="Beta-lactam_resp_regulator"/>
</dbReference>
<evidence type="ECO:0000313" key="3">
    <source>
        <dbReference type="EMBL" id="MBB5351411.1"/>
    </source>
</evidence>
<evidence type="ECO:0000256" key="1">
    <source>
        <dbReference type="SAM" id="Phobius"/>
    </source>
</evidence>
<keyword evidence="1" id="KW-0812">Transmembrane</keyword>
<dbReference type="Pfam" id="PF05569">
    <property type="entry name" value="Peptidase_M56"/>
    <property type="match status" value="1"/>
</dbReference>
<dbReference type="PANTHER" id="PTHR34978:SF3">
    <property type="entry name" value="SLR0241 PROTEIN"/>
    <property type="match status" value="1"/>
</dbReference>
<evidence type="ECO:0000259" key="2">
    <source>
        <dbReference type="Pfam" id="PF05569"/>
    </source>
</evidence>
<protein>
    <submittedName>
        <fullName evidence="3">Beta-lactamase regulating signal transducer with metallopeptidase domain</fullName>
    </submittedName>
</protein>
<proteinExistence type="predicted"/>
<feature type="transmembrane region" description="Helical" evidence="1">
    <location>
        <begin position="64"/>
        <end position="84"/>
    </location>
</feature>